<keyword evidence="12" id="KW-0969">Cilium</keyword>
<reference evidence="12" key="2">
    <citation type="submission" date="2014-03" db="EMBL/GenBank/DDBJ databases">
        <title>Candidatus Competibacter-lineage genomes retrieved from metagenomes reveal functional metabolic diversity.</title>
        <authorList>
            <person name="McIlroy S.J."/>
            <person name="Albertsen M."/>
            <person name="Andresen E.K."/>
            <person name="Saunders A.M."/>
            <person name="Kristiansen R."/>
            <person name="Stokholm-Bjerregaard M."/>
            <person name="Nielsen K.L."/>
            <person name="Nielsen P.H."/>
        </authorList>
    </citation>
    <scope>NUCLEOTIDE SEQUENCE</scope>
    <source>
        <strain evidence="12">Run_A_D11</strain>
    </source>
</reference>
<dbReference type="AlphaFoldDB" id="W6M4Z5"/>
<gene>
    <name evidence="7" type="primary">flgK</name>
    <name evidence="12" type="ORF">BN873_360040</name>
</gene>
<protein>
    <recommendedName>
        <fullName evidence="4 7">Flagellar hook-associated protein 1</fullName>
        <shortName evidence="7">HAP1</shortName>
    </recommendedName>
</protein>
<dbReference type="Proteomes" id="UP000035760">
    <property type="component" value="Unassembled WGS sequence"/>
</dbReference>
<organism evidence="12 13">
    <name type="scientific">Candidatus Competibacter denitrificans Run_A_D11</name>
    <dbReference type="NCBI Taxonomy" id="1400863"/>
    <lineage>
        <taxon>Bacteria</taxon>
        <taxon>Pseudomonadati</taxon>
        <taxon>Pseudomonadota</taxon>
        <taxon>Gammaproteobacteria</taxon>
        <taxon>Candidatus Competibacteraceae</taxon>
        <taxon>Candidatus Competibacter</taxon>
    </lineage>
</organism>
<evidence type="ECO:0000256" key="4">
    <source>
        <dbReference type="ARBA" id="ARBA00016244"/>
    </source>
</evidence>
<evidence type="ECO:0000313" key="13">
    <source>
        <dbReference type="Proteomes" id="UP000035760"/>
    </source>
</evidence>
<name>W6M4Z5_9GAMM</name>
<evidence type="ECO:0000313" key="12">
    <source>
        <dbReference type="EMBL" id="CDI02946.1"/>
    </source>
</evidence>
<dbReference type="SUPFAM" id="SSF64518">
    <property type="entry name" value="Phase 1 flagellin"/>
    <property type="match status" value="1"/>
</dbReference>
<dbReference type="GO" id="GO:0009424">
    <property type="term" value="C:bacterial-type flagellum hook"/>
    <property type="evidence" value="ECO:0007669"/>
    <property type="project" value="UniProtKB-UniRule"/>
</dbReference>
<dbReference type="GO" id="GO:0044780">
    <property type="term" value="P:bacterial-type flagellum assembly"/>
    <property type="evidence" value="ECO:0007669"/>
    <property type="project" value="InterPro"/>
</dbReference>
<evidence type="ECO:0000259" key="8">
    <source>
        <dbReference type="Pfam" id="PF00460"/>
    </source>
</evidence>
<keyword evidence="12" id="KW-0966">Cell projection</keyword>
<keyword evidence="12" id="KW-0282">Flagellum</keyword>
<dbReference type="Pfam" id="PF22638">
    <property type="entry name" value="FlgK_D1"/>
    <property type="match status" value="1"/>
</dbReference>
<dbReference type="PANTHER" id="PTHR30033">
    <property type="entry name" value="FLAGELLAR HOOK-ASSOCIATED PROTEIN 1"/>
    <property type="match status" value="1"/>
</dbReference>
<evidence type="ECO:0000256" key="2">
    <source>
        <dbReference type="ARBA" id="ARBA00004613"/>
    </source>
</evidence>
<dbReference type="PANTHER" id="PTHR30033:SF1">
    <property type="entry name" value="FLAGELLAR HOOK-ASSOCIATED PROTEIN 1"/>
    <property type="match status" value="1"/>
</dbReference>
<evidence type="ECO:0000259" key="11">
    <source>
        <dbReference type="Pfam" id="PF22638"/>
    </source>
</evidence>
<evidence type="ECO:0000256" key="7">
    <source>
        <dbReference type="RuleBase" id="RU362065"/>
    </source>
</evidence>
<dbReference type="EMBL" id="CBTJ020000043">
    <property type="protein sequence ID" value="CDI02946.1"/>
    <property type="molecule type" value="Genomic_DNA"/>
</dbReference>
<keyword evidence="5 7" id="KW-0964">Secreted</keyword>
<evidence type="ECO:0000256" key="1">
    <source>
        <dbReference type="ARBA" id="ARBA00004365"/>
    </source>
</evidence>
<dbReference type="RefSeq" id="WP_048673496.1">
    <property type="nucleotide sequence ID" value="NZ_CBTJ020000043.1"/>
</dbReference>
<dbReference type="OrthoDB" id="9802553at2"/>
<proteinExistence type="inferred from homology"/>
<evidence type="ECO:0000256" key="6">
    <source>
        <dbReference type="ARBA" id="ARBA00023143"/>
    </source>
</evidence>
<keyword evidence="6 7" id="KW-0975">Bacterial flagellum</keyword>
<dbReference type="Pfam" id="PF21158">
    <property type="entry name" value="flgK_1st_1"/>
    <property type="match status" value="1"/>
</dbReference>
<comment type="caution">
    <text evidence="12">The sequence shown here is derived from an EMBL/GenBank/DDBJ whole genome shotgun (WGS) entry which is preliminary data.</text>
</comment>
<dbReference type="InterPro" id="IPR049119">
    <property type="entry name" value="FlgK_D2-like"/>
</dbReference>
<feature type="domain" description="Flagellar hook-associated protein FlgK helical" evidence="11">
    <location>
        <begin position="96"/>
        <end position="325"/>
    </location>
</feature>
<accession>W6M4Z5</accession>
<dbReference type="GO" id="GO:0005198">
    <property type="term" value="F:structural molecule activity"/>
    <property type="evidence" value="ECO:0007669"/>
    <property type="project" value="UniProtKB-UniRule"/>
</dbReference>
<dbReference type="InterPro" id="IPR010930">
    <property type="entry name" value="Flg_bb/hook_C_dom"/>
</dbReference>
<dbReference type="InterPro" id="IPR002371">
    <property type="entry name" value="FlgK"/>
</dbReference>
<feature type="domain" description="Flagellar basal-body/hook protein C-terminal" evidence="9">
    <location>
        <begin position="503"/>
        <end position="541"/>
    </location>
</feature>
<dbReference type="InterPro" id="IPR001444">
    <property type="entry name" value="Flag_bb_rod_N"/>
</dbReference>
<evidence type="ECO:0000259" key="10">
    <source>
        <dbReference type="Pfam" id="PF21158"/>
    </source>
</evidence>
<comment type="similarity">
    <text evidence="3 7">Belongs to the flagella basal body rod proteins family.</text>
</comment>
<reference evidence="12" key="1">
    <citation type="submission" date="2013-07" db="EMBL/GenBank/DDBJ databases">
        <authorList>
            <person name="McIlroy S."/>
        </authorList>
    </citation>
    <scope>NUCLEOTIDE SEQUENCE [LARGE SCALE GENOMIC DNA]</scope>
    <source>
        <strain evidence="12">Run_A_D11</strain>
    </source>
</reference>
<dbReference type="PRINTS" id="PR01005">
    <property type="entry name" value="FLGHOOKAP1"/>
</dbReference>
<dbReference type="Pfam" id="PF00460">
    <property type="entry name" value="Flg_bb_rod"/>
    <property type="match status" value="1"/>
</dbReference>
<comment type="subcellular location">
    <subcellularLocation>
        <location evidence="1 7">Bacterial flagellum</location>
    </subcellularLocation>
    <subcellularLocation>
        <location evidence="2 7">Secreted</location>
    </subcellularLocation>
</comment>
<evidence type="ECO:0000256" key="5">
    <source>
        <dbReference type="ARBA" id="ARBA00022525"/>
    </source>
</evidence>
<feature type="domain" description="Flagellar basal body rod protein N-terminal" evidence="8">
    <location>
        <begin position="5"/>
        <end position="34"/>
    </location>
</feature>
<feature type="domain" description="Flagellar hook-associated protein 1 D2-like" evidence="10">
    <location>
        <begin position="344"/>
        <end position="412"/>
    </location>
</feature>
<dbReference type="Pfam" id="PF06429">
    <property type="entry name" value="Flg_bbr_C"/>
    <property type="match status" value="1"/>
</dbReference>
<keyword evidence="13" id="KW-1185">Reference proteome</keyword>
<dbReference type="NCBIfam" id="TIGR02492">
    <property type="entry name" value="flgK_ends"/>
    <property type="match status" value="1"/>
</dbReference>
<evidence type="ECO:0000256" key="3">
    <source>
        <dbReference type="ARBA" id="ARBA00009677"/>
    </source>
</evidence>
<evidence type="ECO:0000259" key="9">
    <source>
        <dbReference type="Pfam" id="PF06429"/>
    </source>
</evidence>
<sequence>MVDILRTGLSGLVASQRALATTSHNIANVNTPGYSRQRAELTTNRAEFAGGNGRSLYIGTGVNVQSITRVYDDFLTQQVRNHGTNVGQSETMSTWISQLDGVVGDSDTGLAPALEQFFGAVHDAANNPASLPARQALLGQANNLAARFQEMDGQMDTLRAGVNDSVRTTVTEINALAGTIAKINGQIALTQGQGDASADLLDQRNQLVADLAQRVPVSTVAQDDGTLSVFVGKGQSLVLGTEARTLETAPATDPRQLEIRFQGSRADVNDFLNGGRIGGLLEFQNKVLDPAQNRLGLMAVGLAETFNAQHGQGIDLTGAPGGDFFTPATAKAMPAPDNAGSGVAAVSLTPGGTSALQPSDYEVSYTGTGYSVRRLSDDTEVSTGAGPTFSGVDGLDITISGSPVAGDRFLVQLTGNAAGNVQVNISDPRQFAAADAAGGVGNNANALKLAGLQTDKTLLNGSSNLQDLQGQMVADIGIAGSTTNRALDAQTALLDQATQARDSFSGVNLDEEAANLMRYQQSYAAAAKVVQIGDSIIQTLMDAVRR</sequence>
<dbReference type="GO" id="GO:0005576">
    <property type="term" value="C:extracellular region"/>
    <property type="evidence" value="ECO:0007669"/>
    <property type="project" value="UniProtKB-SubCell"/>
</dbReference>
<dbReference type="InterPro" id="IPR053927">
    <property type="entry name" value="FlgK_helical"/>
</dbReference>
<dbReference type="STRING" id="1400863.BN873_360040"/>